<dbReference type="EMBL" id="LXQA011378464">
    <property type="protein sequence ID" value="MCI95178.1"/>
    <property type="molecule type" value="Genomic_DNA"/>
</dbReference>
<keyword evidence="2" id="KW-1185">Reference proteome</keyword>
<reference evidence="1 2" key="1">
    <citation type="journal article" date="2018" name="Front. Plant Sci.">
        <title>Red Clover (Trifolium pratense) and Zigzag Clover (T. medium) - A Picture of Genomic Similarities and Differences.</title>
        <authorList>
            <person name="Dluhosova J."/>
            <person name="Istvanek J."/>
            <person name="Nedelnik J."/>
            <person name="Repkova J."/>
        </authorList>
    </citation>
    <scope>NUCLEOTIDE SEQUENCE [LARGE SCALE GENOMIC DNA]</scope>
    <source>
        <strain evidence="2">cv. 10/8</strain>
        <tissue evidence="1">Leaf</tissue>
    </source>
</reference>
<dbReference type="AlphaFoldDB" id="A0A392W3H5"/>
<evidence type="ECO:0000313" key="2">
    <source>
        <dbReference type="Proteomes" id="UP000265520"/>
    </source>
</evidence>
<organism evidence="1 2">
    <name type="scientific">Trifolium medium</name>
    <dbReference type="NCBI Taxonomy" id="97028"/>
    <lineage>
        <taxon>Eukaryota</taxon>
        <taxon>Viridiplantae</taxon>
        <taxon>Streptophyta</taxon>
        <taxon>Embryophyta</taxon>
        <taxon>Tracheophyta</taxon>
        <taxon>Spermatophyta</taxon>
        <taxon>Magnoliopsida</taxon>
        <taxon>eudicotyledons</taxon>
        <taxon>Gunneridae</taxon>
        <taxon>Pentapetalae</taxon>
        <taxon>rosids</taxon>
        <taxon>fabids</taxon>
        <taxon>Fabales</taxon>
        <taxon>Fabaceae</taxon>
        <taxon>Papilionoideae</taxon>
        <taxon>50 kb inversion clade</taxon>
        <taxon>NPAAA clade</taxon>
        <taxon>Hologalegina</taxon>
        <taxon>IRL clade</taxon>
        <taxon>Trifolieae</taxon>
        <taxon>Trifolium</taxon>
    </lineage>
</organism>
<name>A0A392W3H5_9FABA</name>
<proteinExistence type="predicted"/>
<comment type="caution">
    <text evidence="1">The sequence shown here is derived from an EMBL/GenBank/DDBJ whole genome shotgun (WGS) entry which is preliminary data.</text>
</comment>
<dbReference type="Proteomes" id="UP000265520">
    <property type="component" value="Unassembled WGS sequence"/>
</dbReference>
<evidence type="ECO:0000313" key="1">
    <source>
        <dbReference type="EMBL" id="MCI95178.1"/>
    </source>
</evidence>
<protein>
    <submittedName>
        <fullName evidence="1">Uncharacterized protein</fullName>
    </submittedName>
</protein>
<accession>A0A392W3H5</accession>
<sequence length="47" mass="5435">AQSSDTWHWQLDPVRGYTVRGAYHLLTSHEFVSLYAVEDLIGTNRFP</sequence>
<feature type="non-terminal residue" evidence="1">
    <location>
        <position position="1"/>
    </location>
</feature>